<name>A0ABS3ALQ2_9PSED</name>
<dbReference type="InterPro" id="IPR011979">
    <property type="entry name" value="Antitox_Xre"/>
</dbReference>
<dbReference type="Proteomes" id="UP000772591">
    <property type="component" value="Unassembled WGS sequence"/>
</dbReference>
<reference evidence="3 4" key="1">
    <citation type="journal article" date="2021" name="Int. J. Syst. Evol. Microbiol.">
        <title>Pseudomonas piscium sp. nov., Pseudomonas pisciculturae sp. nov., Pseudomonas mucoides sp. nov. and Pseudomonas neuropathica sp. nov. isolated from rainbow trout.</title>
        <authorList>
            <person name="Duman M."/>
            <person name="Mulet M."/>
            <person name="Altun S."/>
            <person name="Saticioglu I.B."/>
            <person name="Gomila M."/>
            <person name="Lalucat J."/>
            <person name="Garcia-Valdes E."/>
        </authorList>
    </citation>
    <scope>NUCLEOTIDE SEQUENCE [LARGE SCALE GENOMIC DNA]</scope>
    <source>
        <strain evidence="3 4">LMG 28632</strain>
    </source>
</reference>
<dbReference type="EMBL" id="JADEVO010000035">
    <property type="protein sequence ID" value="MBN3967751.1"/>
    <property type="molecule type" value="Genomic_DNA"/>
</dbReference>
<evidence type="ECO:0000259" key="1">
    <source>
        <dbReference type="Pfam" id="PF09722"/>
    </source>
</evidence>
<feature type="domain" description="Antitoxin Xre-like helix-turn-helix" evidence="2">
    <location>
        <begin position="27"/>
        <end position="87"/>
    </location>
</feature>
<proteinExistence type="predicted"/>
<dbReference type="Pfam" id="PF20432">
    <property type="entry name" value="Xre-like-HTH"/>
    <property type="match status" value="1"/>
</dbReference>
<keyword evidence="4" id="KW-1185">Reference proteome</keyword>
<dbReference type="NCBIfam" id="TIGR02293">
    <property type="entry name" value="TAS_TIGR02293"/>
    <property type="match status" value="1"/>
</dbReference>
<feature type="domain" description="Antitoxin Xre/MbcA/ParS-like toxin-binding" evidence="1">
    <location>
        <begin position="93"/>
        <end position="143"/>
    </location>
</feature>
<accession>A0ABS3ALQ2</accession>
<dbReference type="RefSeq" id="WP_205893641.1">
    <property type="nucleotide sequence ID" value="NZ_JADEVO010000035.1"/>
</dbReference>
<protein>
    <submittedName>
        <fullName evidence="3">DUF2384 domain-containing protein</fullName>
    </submittedName>
</protein>
<dbReference type="InterPro" id="IPR024467">
    <property type="entry name" value="Xre/MbcA/ParS-like_toxin-bd"/>
</dbReference>
<comment type="caution">
    <text evidence="3">The sequence shown here is derived from an EMBL/GenBank/DDBJ whole genome shotgun (WGS) entry which is preliminary data.</text>
</comment>
<evidence type="ECO:0000313" key="4">
    <source>
        <dbReference type="Proteomes" id="UP000772591"/>
    </source>
</evidence>
<dbReference type="Pfam" id="PF09722">
    <property type="entry name" value="Xre_MbcA_ParS_C"/>
    <property type="match status" value="1"/>
</dbReference>
<sequence length="146" mass="16045">MRHYQPDQAAPVPTPWDRLGIPVSGPELITQLHQGFSIKTLQALSQLIEIDTQTLGKAISLTPTTLIRRFRAGRFNTVESDSIFRLASVILTALELFEGDRLSAKTWLQAPQIGLGGRKPLDLVSTQVEANSILRLIGQIEQGVSC</sequence>
<evidence type="ECO:0000259" key="2">
    <source>
        <dbReference type="Pfam" id="PF20432"/>
    </source>
</evidence>
<gene>
    <name evidence="3" type="ORF">IMW75_21045</name>
</gene>
<dbReference type="InterPro" id="IPR046847">
    <property type="entry name" value="Xre-like_HTH"/>
</dbReference>
<organism evidence="3 4">
    <name type="scientific">Pseudomonas gregormendelii</name>
    <dbReference type="NCBI Taxonomy" id="1628277"/>
    <lineage>
        <taxon>Bacteria</taxon>
        <taxon>Pseudomonadati</taxon>
        <taxon>Pseudomonadota</taxon>
        <taxon>Gammaproteobacteria</taxon>
        <taxon>Pseudomonadales</taxon>
        <taxon>Pseudomonadaceae</taxon>
        <taxon>Pseudomonas</taxon>
    </lineage>
</organism>
<evidence type="ECO:0000313" key="3">
    <source>
        <dbReference type="EMBL" id="MBN3967751.1"/>
    </source>
</evidence>